<keyword evidence="4" id="KW-0560">Oxidoreductase</keyword>
<dbReference type="PANTHER" id="PTHR42980">
    <property type="entry name" value="2-OXOISOVALERATE DEHYDROGENASE SUBUNIT BETA-RELATED"/>
    <property type="match status" value="1"/>
</dbReference>
<dbReference type="SMART" id="SM00861">
    <property type="entry name" value="Transket_pyr"/>
    <property type="match status" value="1"/>
</dbReference>
<dbReference type="CDD" id="cd02000">
    <property type="entry name" value="TPP_E1_PDC_ADC_BCADC"/>
    <property type="match status" value="1"/>
</dbReference>
<evidence type="ECO:0000256" key="4">
    <source>
        <dbReference type="ARBA" id="ARBA00023002"/>
    </source>
</evidence>
<dbReference type="InterPro" id="IPR001017">
    <property type="entry name" value="DH_E1"/>
</dbReference>
<dbReference type="InterPro" id="IPR029061">
    <property type="entry name" value="THDP-binding"/>
</dbReference>
<dbReference type="SUPFAM" id="SSF52518">
    <property type="entry name" value="Thiamin diphosphate-binding fold (THDP-binding)"/>
    <property type="match status" value="2"/>
</dbReference>
<dbReference type="SUPFAM" id="SSF52922">
    <property type="entry name" value="TK C-terminal domain-like"/>
    <property type="match status" value="1"/>
</dbReference>
<keyword evidence="8" id="KW-1185">Reference proteome</keyword>
<evidence type="ECO:0000256" key="5">
    <source>
        <dbReference type="ARBA" id="ARBA00023052"/>
    </source>
</evidence>
<dbReference type="CDD" id="cd07036">
    <property type="entry name" value="TPP_PYR_E1-PDHc-beta_like"/>
    <property type="match status" value="1"/>
</dbReference>
<evidence type="ECO:0000259" key="6">
    <source>
        <dbReference type="SMART" id="SM00861"/>
    </source>
</evidence>
<proteinExistence type="predicted"/>
<dbReference type="EC" id="1.2.4.4" evidence="3"/>
<name>A0ABP7TB88_9BACT</name>
<organism evidence="7 8">
    <name type="scientific">Hymenobacter glaciei</name>
    <dbReference type="NCBI Taxonomy" id="877209"/>
    <lineage>
        <taxon>Bacteria</taxon>
        <taxon>Pseudomonadati</taxon>
        <taxon>Bacteroidota</taxon>
        <taxon>Cytophagia</taxon>
        <taxon>Cytophagales</taxon>
        <taxon>Hymenobacteraceae</taxon>
        <taxon>Hymenobacter</taxon>
    </lineage>
</organism>
<dbReference type="Proteomes" id="UP001501469">
    <property type="component" value="Unassembled WGS sequence"/>
</dbReference>
<dbReference type="RefSeq" id="WP_345049797.1">
    <property type="nucleotide sequence ID" value="NZ_BAABDK010000001.1"/>
</dbReference>
<evidence type="ECO:0000313" key="7">
    <source>
        <dbReference type="EMBL" id="GAA4023796.1"/>
    </source>
</evidence>
<dbReference type="Pfam" id="PF00676">
    <property type="entry name" value="E1_dh"/>
    <property type="match status" value="1"/>
</dbReference>
<comment type="caution">
    <text evidence="7">The sequence shown here is derived from an EMBL/GenBank/DDBJ whole genome shotgun (WGS) entry which is preliminary data.</text>
</comment>
<evidence type="ECO:0000256" key="1">
    <source>
        <dbReference type="ARBA" id="ARBA00001964"/>
    </source>
</evidence>
<dbReference type="Pfam" id="PF02780">
    <property type="entry name" value="Transketolase_C"/>
    <property type="match status" value="1"/>
</dbReference>
<keyword evidence="5" id="KW-0786">Thiamine pyrophosphate</keyword>
<evidence type="ECO:0000256" key="2">
    <source>
        <dbReference type="ARBA" id="ARBA00003906"/>
    </source>
</evidence>
<dbReference type="InterPro" id="IPR005475">
    <property type="entry name" value="Transketolase-like_Pyr-bd"/>
</dbReference>
<dbReference type="Gene3D" id="3.40.50.920">
    <property type="match status" value="1"/>
</dbReference>
<dbReference type="InterPro" id="IPR009014">
    <property type="entry name" value="Transketo_C/PFOR_II"/>
</dbReference>
<protein>
    <recommendedName>
        <fullName evidence="3">3-methyl-2-oxobutanoate dehydrogenase (2-methylpropanoyl-transferring)</fullName>
        <ecNumber evidence="3">1.2.4.4</ecNumber>
    </recommendedName>
</protein>
<comment type="function">
    <text evidence="2">E1 component of the 2-oxoglutarate dehydrogenase (OGDH) complex which catalyzes the decarboxylation of 2-oxoglutarate, the first step in the conversion of 2-oxoglutarate to succinyl-CoA and CO(2).</text>
</comment>
<evidence type="ECO:0000256" key="3">
    <source>
        <dbReference type="ARBA" id="ARBA00012277"/>
    </source>
</evidence>
<dbReference type="Pfam" id="PF02779">
    <property type="entry name" value="Transket_pyr"/>
    <property type="match status" value="1"/>
</dbReference>
<dbReference type="Gene3D" id="3.40.50.970">
    <property type="match status" value="2"/>
</dbReference>
<accession>A0ABP7TB88</accession>
<dbReference type="PANTHER" id="PTHR42980:SF1">
    <property type="entry name" value="2-OXOISOVALERATE DEHYDROGENASE SUBUNIT BETA, MITOCHONDRIAL"/>
    <property type="match status" value="1"/>
</dbReference>
<dbReference type="InterPro" id="IPR033248">
    <property type="entry name" value="Transketolase_C"/>
</dbReference>
<feature type="domain" description="Transketolase-like pyrimidine-binding" evidence="6">
    <location>
        <begin position="401"/>
        <end position="577"/>
    </location>
</feature>
<dbReference type="EMBL" id="BAABDK010000001">
    <property type="protein sequence ID" value="GAA4023796.1"/>
    <property type="molecule type" value="Genomic_DNA"/>
</dbReference>
<comment type="cofactor">
    <cofactor evidence="1">
        <name>thiamine diphosphate</name>
        <dbReference type="ChEBI" id="CHEBI:58937"/>
    </cofactor>
</comment>
<sequence>MTEFAASAAAETAPDTTDFASTRVASAAAAAAAAFTAPAPPAQATVEPALLKRAYALMHTAAEMATLYEEEKTVAARYVHATARGHEAVQLAAAFLLTETDYAAPYYRDDAMLLGMGLRPYELMLQLLAKADDPFSGGRTYYSHPSLRRAGVPMIPHQSSATGMQAIPATGAAHAVAYFESQGLAIPRNVELAGEKAADTKPLVLCSIGDGAMTEGEVAEALQMAILHQLPIVYLVQDNDWGISATGREMRAMNAYDFAAGFPGLRRMQVDGADFNSSYTGLSEAFAHVRARRGPVLVHAKCPLLGHHTSGVRREWYRSDLAAHQEQDPLPRLHQQLLATGLSERDLEALRAEARATVRADWAEALAAPNPDPATFADHEFAPPAVTEETGERSPAGAEKALMVDAALHAVDDILREFPEALFYGQDVGGELGGVFREAALLAKKYGDRRVFNTPIQEAYIVGSTAGMAAVGARAIVEIQFADYIWPALNQLVEELSKSCYLTMGKFPIPAVIRVPIGAYGGGGPYHSGSIESTLLTIRGIKVVYPSNAADMKGLMRAAYLDPNPVIMLEHKGLYWSKVPGTEDAKTVEPAAGYAIPLGQAAIAQAADAEQLRRGNTALVVTYGMGVHWAKAASRDFPGQIEILDLRTLNPIDFEAIEAATRRHGKVLVLTEEPLLNSFAESLAGRIQRHCFTALDAPVFTLGAANLPAIALNVELERQMLPSAAKVSEALRELLEY</sequence>
<reference evidence="8" key="1">
    <citation type="journal article" date="2019" name="Int. J. Syst. Evol. Microbiol.">
        <title>The Global Catalogue of Microorganisms (GCM) 10K type strain sequencing project: providing services to taxonomists for standard genome sequencing and annotation.</title>
        <authorList>
            <consortium name="The Broad Institute Genomics Platform"/>
            <consortium name="The Broad Institute Genome Sequencing Center for Infectious Disease"/>
            <person name="Wu L."/>
            <person name="Ma J."/>
        </authorList>
    </citation>
    <scope>NUCLEOTIDE SEQUENCE [LARGE SCALE GENOMIC DNA]</scope>
    <source>
        <strain evidence="8">JCM 17225</strain>
    </source>
</reference>
<evidence type="ECO:0000313" key="8">
    <source>
        <dbReference type="Proteomes" id="UP001501469"/>
    </source>
</evidence>
<gene>
    <name evidence="7" type="ORF">GCM10022409_04600</name>
</gene>